<proteinExistence type="predicted"/>
<gene>
    <name evidence="1" type="ORF">PS645_03526</name>
</gene>
<name>A0A5E6UKM9_PSEFL</name>
<evidence type="ECO:0000313" key="1">
    <source>
        <dbReference type="EMBL" id="VVN05743.1"/>
    </source>
</evidence>
<dbReference type="Proteomes" id="UP000325607">
    <property type="component" value="Unassembled WGS sequence"/>
</dbReference>
<dbReference type="AlphaFoldDB" id="A0A5E6UKM9"/>
<protein>
    <recommendedName>
        <fullName evidence="3">Chemotaxis protein CheY</fullName>
    </recommendedName>
</protein>
<dbReference type="EMBL" id="CABVGX010000029">
    <property type="protein sequence ID" value="VVN05743.1"/>
    <property type="molecule type" value="Genomic_DNA"/>
</dbReference>
<organism evidence="1 2">
    <name type="scientific">Pseudomonas fluorescens</name>
    <dbReference type="NCBI Taxonomy" id="294"/>
    <lineage>
        <taxon>Bacteria</taxon>
        <taxon>Pseudomonadati</taxon>
        <taxon>Pseudomonadota</taxon>
        <taxon>Gammaproteobacteria</taxon>
        <taxon>Pseudomonadales</taxon>
        <taxon>Pseudomonadaceae</taxon>
        <taxon>Pseudomonas</taxon>
    </lineage>
</organism>
<evidence type="ECO:0008006" key="3">
    <source>
        <dbReference type="Google" id="ProtNLM"/>
    </source>
</evidence>
<reference evidence="1 2" key="1">
    <citation type="submission" date="2019-09" db="EMBL/GenBank/DDBJ databases">
        <authorList>
            <person name="Chandra G."/>
            <person name="Truman W A."/>
        </authorList>
    </citation>
    <scope>NUCLEOTIDE SEQUENCE [LARGE SCALE GENOMIC DNA]</scope>
    <source>
        <strain evidence="1">PS645</strain>
    </source>
</reference>
<evidence type="ECO:0000313" key="2">
    <source>
        <dbReference type="Proteomes" id="UP000325607"/>
    </source>
</evidence>
<sequence>MRIERLFNQLGYYRIAPVRGLDELLTLVEYASEPLDLVVINQSMTRESMDLADFFLHNFQVRHAFIYGCEREPLPSIPAGVQHKVEISHSPLPDLRAIEQVMKSLDPPLPFVGTVASVR</sequence>
<accession>A0A5E6UKM9</accession>